<dbReference type="InterPro" id="IPR011990">
    <property type="entry name" value="TPR-like_helical_dom_sf"/>
</dbReference>
<feature type="repeat" description="TPR" evidence="3">
    <location>
        <begin position="401"/>
        <end position="434"/>
    </location>
</feature>
<name>A0ABW5NB02_9FLAO</name>
<keyword evidence="1" id="KW-0677">Repeat</keyword>
<keyword evidence="2 3" id="KW-0802">TPR repeat</keyword>
<dbReference type="PROSITE" id="PS50005">
    <property type="entry name" value="TPR"/>
    <property type="match status" value="8"/>
</dbReference>
<reference evidence="8" key="1">
    <citation type="journal article" date="2019" name="Int. J. Syst. Evol. Microbiol.">
        <title>The Global Catalogue of Microorganisms (GCM) 10K type strain sequencing project: providing services to taxonomists for standard genome sequencing and annotation.</title>
        <authorList>
            <consortium name="The Broad Institute Genomics Platform"/>
            <consortium name="The Broad Institute Genome Sequencing Center for Infectious Disease"/>
            <person name="Wu L."/>
            <person name="Ma J."/>
        </authorList>
    </citation>
    <scope>NUCLEOTIDE SEQUENCE [LARGE SCALE GENOMIC DNA]</scope>
    <source>
        <strain evidence="8">KCTC 42423</strain>
    </source>
</reference>
<dbReference type="InterPro" id="IPR019734">
    <property type="entry name" value="TPR_rpt"/>
</dbReference>
<evidence type="ECO:0000256" key="1">
    <source>
        <dbReference type="ARBA" id="ARBA00022737"/>
    </source>
</evidence>
<evidence type="ECO:0000256" key="2">
    <source>
        <dbReference type="ARBA" id="ARBA00022803"/>
    </source>
</evidence>
<protein>
    <submittedName>
        <fullName evidence="7">Tetratricopeptide repeat protein</fullName>
    </submittedName>
</protein>
<proteinExistence type="predicted"/>
<dbReference type="RefSeq" id="WP_176027088.1">
    <property type="nucleotide sequence ID" value="NZ_JBHSJV010000001.1"/>
</dbReference>
<feature type="repeat" description="TPR" evidence="3">
    <location>
        <begin position="276"/>
        <end position="309"/>
    </location>
</feature>
<evidence type="ECO:0000259" key="6">
    <source>
        <dbReference type="Pfam" id="PF12770"/>
    </source>
</evidence>
<feature type="signal peptide" evidence="5">
    <location>
        <begin position="1"/>
        <end position="19"/>
    </location>
</feature>
<feature type="repeat" description="TPR" evidence="3">
    <location>
        <begin position="442"/>
        <end position="475"/>
    </location>
</feature>
<dbReference type="PANTHER" id="PTHR45641:SF1">
    <property type="entry name" value="AAA+ ATPASE DOMAIN-CONTAINING PROTEIN"/>
    <property type="match status" value="1"/>
</dbReference>
<evidence type="ECO:0000313" key="7">
    <source>
        <dbReference type="EMBL" id="MFD2592064.1"/>
    </source>
</evidence>
<evidence type="ECO:0000256" key="3">
    <source>
        <dbReference type="PROSITE-ProRule" id="PRU00339"/>
    </source>
</evidence>
<dbReference type="Pfam" id="PF12770">
    <property type="entry name" value="CHAT"/>
    <property type="match status" value="1"/>
</dbReference>
<feature type="repeat" description="TPR" evidence="3">
    <location>
        <begin position="236"/>
        <end position="269"/>
    </location>
</feature>
<dbReference type="Proteomes" id="UP001597459">
    <property type="component" value="Unassembled WGS sequence"/>
</dbReference>
<keyword evidence="4" id="KW-0472">Membrane</keyword>
<feature type="repeat" description="TPR" evidence="3">
    <location>
        <begin position="359"/>
        <end position="392"/>
    </location>
</feature>
<keyword evidence="8" id="KW-1185">Reference proteome</keyword>
<evidence type="ECO:0000313" key="8">
    <source>
        <dbReference type="Proteomes" id="UP001597459"/>
    </source>
</evidence>
<dbReference type="Pfam" id="PF13424">
    <property type="entry name" value="TPR_12"/>
    <property type="match status" value="4"/>
</dbReference>
<evidence type="ECO:0000256" key="4">
    <source>
        <dbReference type="SAM" id="Phobius"/>
    </source>
</evidence>
<dbReference type="Gene3D" id="1.25.40.10">
    <property type="entry name" value="Tetratricopeptide repeat domain"/>
    <property type="match status" value="4"/>
</dbReference>
<keyword evidence="4" id="KW-0812">Transmembrane</keyword>
<comment type="caution">
    <text evidence="7">The sequence shown here is derived from an EMBL/GenBank/DDBJ whole genome shotgun (WGS) entry which is preliminary data.</text>
</comment>
<feature type="chain" id="PRO_5045300905" evidence="5">
    <location>
        <begin position="20"/>
        <end position="1084"/>
    </location>
</feature>
<feature type="repeat" description="TPR" evidence="3">
    <location>
        <begin position="110"/>
        <end position="143"/>
    </location>
</feature>
<dbReference type="Pfam" id="PF13374">
    <property type="entry name" value="TPR_10"/>
    <property type="match status" value="1"/>
</dbReference>
<dbReference type="Pfam" id="PF13181">
    <property type="entry name" value="TPR_8"/>
    <property type="match status" value="1"/>
</dbReference>
<accession>A0ABW5NB02</accession>
<evidence type="ECO:0000256" key="5">
    <source>
        <dbReference type="SAM" id="SignalP"/>
    </source>
</evidence>
<organism evidence="7 8">
    <name type="scientific">Aquimarina hainanensis</name>
    <dbReference type="NCBI Taxonomy" id="1578017"/>
    <lineage>
        <taxon>Bacteria</taxon>
        <taxon>Pseudomonadati</taxon>
        <taxon>Bacteroidota</taxon>
        <taxon>Flavobacteriia</taxon>
        <taxon>Flavobacteriales</taxon>
        <taxon>Flavobacteriaceae</taxon>
        <taxon>Aquimarina</taxon>
    </lineage>
</organism>
<dbReference type="InterPro" id="IPR024983">
    <property type="entry name" value="CHAT_dom"/>
</dbReference>
<dbReference type="PROSITE" id="PS50293">
    <property type="entry name" value="TPR_REGION"/>
    <property type="match status" value="2"/>
</dbReference>
<dbReference type="PANTHER" id="PTHR45641">
    <property type="entry name" value="TETRATRICOPEPTIDE REPEAT PROTEIN (AFU_ORTHOLOGUE AFUA_6G03870)"/>
    <property type="match status" value="1"/>
</dbReference>
<feature type="transmembrane region" description="Helical" evidence="4">
    <location>
        <begin position="1057"/>
        <end position="1076"/>
    </location>
</feature>
<sequence length="1084" mass="125725">MIKKIIYCFLFFFTGVNIAQTSKDTLVAFTYYKEADSLLTHKNYKASIALFNKALVIYKETASWERVASCYNKVSENLWRSNALEKSLQQAEKALEICNNHLSENHPEEANAYANIGNYYEGKGNFKNVLPNYEKALKIREKIFPELHVSIADSYKDMGIFYYYTRKNKKAITCYKKALSIYQKVLEPEHKKIGNTYNNIGIIYDELEKYDLALIFYKKSLAIDIKKRGENHSDVAYTYVNIGLTYSNMKQFDKELSYGKKALRILKKEQDTIGLGGVYQNLGNLYDRRGETNKALQYYKKSLNLRQKIYGDKHPEVAGSLINVGLTYQNLGLEKGLSYCYKGLEIFKNAYGENNSIIADMYQNLGTTYQTKKEFDTALNYYKKSLKIRQENLSKTHLDIVRSHYNLGSLYKDQEKHVIALDYYKKGLDIIKESGKISKFTSIFYNNIGRIYFEQHDYDKALSFFDKALISNTKKHYTEITANVFDPEHYYFKEKLFNALLGKAKTLHELYKKHQRTDDLKQCIKIYQNLDVLVSRFRQSYQNYKDKINFAGEAKEMYAHAIKLHLHSYQTTKDKNSLEQVFYYIERSKSHTLKELLNDTNAKNFSELPEDIIALEATLKTNKAFYQSQIVRQQSKDSIDLTYIEEYENKLFDTNHKQDSLAKVLEKKYPKYYKLKYNKKLISIKEIQDAINDKTTILDFFVTDNTIYAFIISKNTISVKELFITDLSEKVQNLTEAIVSKNTVAYKKVAYSLYQELLFPLRETIIGDELIIVPDSSLWHVNFDLLLTKENKTNNPRELDYLLRDYAISYANSGHLLFDSPENETKQFETRDECLAFSFSDTETETTETISLAALRDVGYDLPGTRQEITSISKIFDGQYYYGTAAREANFKKNADRYKIIHLALHAELDPQFPHRSKLYFNKVNDSLEDNLLYAYELFALTIPAELTVLSACNTGSGKVANGEGIMSLGNAFQYAGTKSLLLSSWEVSDKTTPILMKDFYANLRKGMSKAKALQQAKLNFFNTTEVFYTKPFYWGSFYILGDTSPITMNNDMNYNYVVWGGVILICLLGFFILILKRKGKIFR</sequence>
<dbReference type="SMART" id="SM00028">
    <property type="entry name" value="TPR"/>
    <property type="match status" value="11"/>
</dbReference>
<keyword evidence="5" id="KW-0732">Signal</keyword>
<dbReference type="SUPFAM" id="SSF48452">
    <property type="entry name" value="TPR-like"/>
    <property type="match status" value="3"/>
</dbReference>
<feature type="repeat" description="TPR" evidence="3">
    <location>
        <begin position="152"/>
        <end position="185"/>
    </location>
</feature>
<feature type="repeat" description="TPR" evidence="3">
    <location>
        <begin position="194"/>
        <end position="227"/>
    </location>
</feature>
<gene>
    <name evidence="7" type="ORF">ACFSTE_14590</name>
</gene>
<feature type="domain" description="CHAT" evidence="6">
    <location>
        <begin position="748"/>
        <end position="1043"/>
    </location>
</feature>
<keyword evidence="4" id="KW-1133">Transmembrane helix</keyword>
<dbReference type="EMBL" id="JBHULX010000030">
    <property type="protein sequence ID" value="MFD2592064.1"/>
    <property type="molecule type" value="Genomic_DNA"/>
</dbReference>